<evidence type="ECO:0000256" key="1">
    <source>
        <dbReference type="SAM" id="Phobius"/>
    </source>
</evidence>
<dbReference type="AlphaFoldDB" id="A0A8H7ALH9"/>
<sequence>MFKKLIKAPQQIDMLDFRKSDCVMYSTRDFMREELIVTTSTTTTLLPCPTDFAMAGPQYPNHPVTHVKPARPLYRFAATALGASMWFFLMYRAKKDGPALLGWKHPWDH</sequence>
<comment type="caution">
    <text evidence="2">The sequence shown here is derived from an EMBL/GenBank/DDBJ whole genome shotgun (WGS) entry which is preliminary data.</text>
</comment>
<protein>
    <recommendedName>
        <fullName evidence="4">NADH dehydrogenase [ubiquinone] 1 beta subcomplex subunit 2</fullName>
    </recommendedName>
</protein>
<keyword evidence="1" id="KW-0812">Transmembrane</keyword>
<dbReference type="InterPro" id="IPR044980">
    <property type="entry name" value="NDUFB2_plant/fungi"/>
</dbReference>
<dbReference type="PANTHER" id="PTHR36987:SF1">
    <property type="entry name" value="NADH DEHYDROGENASE [UBIQUINONE] 1 BETA SUBCOMPLEX SUBUNIT 2"/>
    <property type="match status" value="1"/>
</dbReference>
<evidence type="ECO:0000313" key="2">
    <source>
        <dbReference type="EMBL" id="KAF7511365.1"/>
    </source>
</evidence>
<dbReference type="EMBL" id="JAACFV010000021">
    <property type="protein sequence ID" value="KAF7511365.1"/>
    <property type="molecule type" value="Genomic_DNA"/>
</dbReference>
<keyword evidence="1" id="KW-1133">Transmembrane helix</keyword>
<feature type="transmembrane region" description="Helical" evidence="1">
    <location>
        <begin position="73"/>
        <end position="91"/>
    </location>
</feature>
<dbReference type="GO" id="GO:0005743">
    <property type="term" value="C:mitochondrial inner membrane"/>
    <property type="evidence" value="ECO:0007669"/>
    <property type="project" value="InterPro"/>
</dbReference>
<organism evidence="2 3">
    <name type="scientific">Endocarpon pusillum</name>
    <dbReference type="NCBI Taxonomy" id="364733"/>
    <lineage>
        <taxon>Eukaryota</taxon>
        <taxon>Fungi</taxon>
        <taxon>Dikarya</taxon>
        <taxon>Ascomycota</taxon>
        <taxon>Pezizomycotina</taxon>
        <taxon>Eurotiomycetes</taxon>
        <taxon>Chaetothyriomycetidae</taxon>
        <taxon>Verrucariales</taxon>
        <taxon>Verrucariaceae</taxon>
        <taxon>Endocarpon</taxon>
    </lineage>
</organism>
<accession>A0A8H7ALH9</accession>
<gene>
    <name evidence="2" type="ORF">GJ744_004930</name>
</gene>
<dbReference type="GO" id="GO:0045271">
    <property type="term" value="C:respiratory chain complex I"/>
    <property type="evidence" value="ECO:0007669"/>
    <property type="project" value="InterPro"/>
</dbReference>
<keyword evidence="1" id="KW-0472">Membrane</keyword>
<dbReference type="OrthoDB" id="531564at2759"/>
<evidence type="ECO:0000313" key="3">
    <source>
        <dbReference type="Proteomes" id="UP000606974"/>
    </source>
</evidence>
<keyword evidence="3" id="KW-1185">Reference proteome</keyword>
<dbReference type="PANTHER" id="PTHR36987">
    <property type="entry name" value="NADH DEHYDROGENASE [UBIQUINONE] 1 BETA SUBCOMPLEX SUBUNIT 2-LIKE"/>
    <property type="match status" value="1"/>
</dbReference>
<reference evidence="2" key="1">
    <citation type="submission" date="2020-02" db="EMBL/GenBank/DDBJ databases">
        <authorList>
            <person name="Palmer J.M."/>
        </authorList>
    </citation>
    <scope>NUCLEOTIDE SEQUENCE</scope>
    <source>
        <strain evidence="2">EPUS1.4</strain>
        <tissue evidence="2">Thallus</tissue>
    </source>
</reference>
<dbReference type="Proteomes" id="UP000606974">
    <property type="component" value="Unassembled WGS sequence"/>
</dbReference>
<name>A0A8H7ALH9_9EURO</name>
<evidence type="ECO:0008006" key="4">
    <source>
        <dbReference type="Google" id="ProtNLM"/>
    </source>
</evidence>
<proteinExistence type="predicted"/>